<sequence length="45" mass="5074">MKNIEESINQIAQLINLPLPPQYHQSVIANLERIAAIASRINNFS</sequence>
<name>A0ABR9U5W3_9CYAN</name>
<reference evidence="1 2" key="1">
    <citation type="submission" date="2020-10" db="EMBL/GenBank/DDBJ databases">
        <authorList>
            <person name="Castelo-Branco R."/>
            <person name="Eusebio N."/>
            <person name="Adriana R."/>
            <person name="Vieira A."/>
            <person name="Brugerolle De Fraissinette N."/>
            <person name="Rezende De Castro R."/>
            <person name="Schneider M.P."/>
            <person name="Vasconcelos V."/>
            <person name="Leao P.N."/>
        </authorList>
    </citation>
    <scope>NUCLEOTIDE SEQUENCE [LARGE SCALE GENOMIC DNA]</scope>
    <source>
        <strain evidence="1 2">LEGE 06226</strain>
    </source>
</reference>
<comment type="caution">
    <text evidence="1">The sequence shown here is derived from an EMBL/GenBank/DDBJ whole genome shotgun (WGS) entry which is preliminary data.</text>
</comment>
<proteinExistence type="predicted"/>
<dbReference type="Pfam" id="PF13318">
    <property type="entry name" value="AtzG-like"/>
    <property type="match status" value="1"/>
</dbReference>
<keyword evidence="2" id="KW-1185">Reference proteome</keyword>
<dbReference type="InterPro" id="IPR025148">
    <property type="entry name" value="AtzG-like"/>
</dbReference>
<gene>
    <name evidence="1" type="ORF">IQ236_01180</name>
</gene>
<protein>
    <submittedName>
        <fullName evidence="1">DUF4089 domain-containing protein</fullName>
    </submittedName>
</protein>
<evidence type="ECO:0000313" key="2">
    <source>
        <dbReference type="Proteomes" id="UP000640725"/>
    </source>
</evidence>
<dbReference type="EMBL" id="JADEWU010000002">
    <property type="protein sequence ID" value="MBE9141833.1"/>
    <property type="molecule type" value="Genomic_DNA"/>
</dbReference>
<accession>A0ABR9U5W3</accession>
<organism evidence="1 2">
    <name type="scientific">Planktothrix mougeotii LEGE 06226</name>
    <dbReference type="NCBI Taxonomy" id="1828728"/>
    <lineage>
        <taxon>Bacteria</taxon>
        <taxon>Bacillati</taxon>
        <taxon>Cyanobacteriota</taxon>
        <taxon>Cyanophyceae</taxon>
        <taxon>Oscillatoriophycideae</taxon>
        <taxon>Oscillatoriales</taxon>
        <taxon>Microcoleaceae</taxon>
        <taxon>Planktothrix</taxon>
    </lineage>
</organism>
<dbReference type="Proteomes" id="UP000640725">
    <property type="component" value="Unassembled WGS sequence"/>
</dbReference>
<evidence type="ECO:0000313" key="1">
    <source>
        <dbReference type="EMBL" id="MBE9141833.1"/>
    </source>
</evidence>